<protein>
    <submittedName>
        <fullName evidence="1">Outer membrane lipoprotein</fullName>
    </submittedName>
</protein>
<reference evidence="1 2" key="1">
    <citation type="submission" date="2023-03" db="EMBL/GenBank/DDBJ databases">
        <authorList>
            <person name="Pearce D."/>
        </authorList>
    </citation>
    <scope>NUCLEOTIDE SEQUENCE [LARGE SCALE GENOMIC DNA]</scope>
    <source>
        <strain evidence="1">Msz</strain>
    </source>
</reference>
<proteinExistence type="predicted"/>
<dbReference type="RefSeq" id="WP_051331360.1">
    <property type="nucleotide sequence ID" value="NZ_OX458333.1"/>
</dbReference>
<accession>A0ABM9I9A6</accession>
<name>A0ABM9I9A6_9GAMM</name>
<sequence>MLQIGGCGTVLSRTTMDQVDPYISPQAVLNNPKPFIGQTILVGGTILSAKNLREGTLIEVLTYPTNRRGEPKLDEPALGRFLLLHPGYLDTLIYQEGRRIVAAGRIAGERSMEADETGRTFPLLTPLEVKLLPDYETGPRFGIGLGVGFGF</sequence>
<evidence type="ECO:0000313" key="1">
    <source>
        <dbReference type="EMBL" id="CAI8971699.1"/>
    </source>
</evidence>
<keyword evidence="1" id="KW-0449">Lipoprotein</keyword>
<evidence type="ECO:0000313" key="2">
    <source>
        <dbReference type="Proteomes" id="UP001162030"/>
    </source>
</evidence>
<keyword evidence="2" id="KW-1185">Reference proteome</keyword>
<organism evidence="1 2">
    <name type="scientific">Methylocaldum szegediense</name>
    <dbReference type="NCBI Taxonomy" id="73780"/>
    <lineage>
        <taxon>Bacteria</taxon>
        <taxon>Pseudomonadati</taxon>
        <taxon>Pseudomonadota</taxon>
        <taxon>Gammaproteobacteria</taxon>
        <taxon>Methylococcales</taxon>
        <taxon>Methylococcaceae</taxon>
        <taxon>Methylocaldum</taxon>
    </lineage>
</organism>
<dbReference type="InterPro" id="IPR004658">
    <property type="entry name" value="OMP_Slp"/>
</dbReference>
<gene>
    <name evidence="1" type="ORF">MSZNOR_4900</name>
</gene>
<dbReference type="Pfam" id="PF03843">
    <property type="entry name" value="Slp"/>
    <property type="match status" value="1"/>
</dbReference>
<dbReference type="PANTHER" id="PTHR37530:SF1">
    <property type="entry name" value="OUTER MEMBRANE PROTEIN SLP"/>
    <property type="match status" value="1"/>
</dbReference>
<dbReference type="PANTHER" id="PTHR37530">
    <property type="entry name" value="OUTER MEMBRANE PROTEIN SLP"/>
    <property type="match status" value="1"/>
</dbReference>
<dbReference type="Proteomes" id="UP001162030">
    <property type="component" value="Chromosome"/>
</dbReference>
<dbReference type="EMBL" id="OX458333">
    <property type="protein sequence ID" value="CAI8971699.1"/>
    <property type="molecule type" value="Genomic_DNA"/>
</dbReference>